<gene>
    <name evidence="3" type="ORF">EH28_00315</name>
</gene>
<sequence length="176" mass="19610">EEYPYRGPREDPHPGRPMEFGARAPPPHGVRNQGIYPAPRSLPESGEDTLVQAILNLDRGMKLGHTGKLTVSRSGHTIAHECLGYKVYRQDCETFGMVVKMLVAKDPNLEKQVQVPLRENLGEIRERCLEDLKHFISELDEAVRQPEPSVCDSITTATALTGHKLSKNAVNHSSSY</sequence>
<feature type="domain" description="Periphilin-1 C-terminal" evidence="2">
    <location>
        <begin position="86"/>
        <end position="141"/>
    </location>
</feature>
<dbReference type="GO" id="GO:0005654">
    <property type="term" value="C:nucleoplasm"/>
    <property type="evidence" value="ECO:0007669"/>
    <property type="project" value="TreeGrafter"/>
</dbReference>
<reference evidence="3" key="1">
    <citation type="journal article" date="2015" name="PLoS Genet.">
        <title>Genome Sequencing of the Perciform Fish Larimichthys crocea Provides Insights into Molecular and Genetic Mechanisms of Stress Adaptation.</title>
        <authorList>
            <person name="Ao J."/>
            <person name="Mu Y."/>
            <person name="Xiang L.X."/>
            <person name="Fan D."/>
            <person name="Feng M."/>
            <person name="Zhang S."/>
            <person name="Shi Q."/>
            <person name="Zhu L.Y."/>
            <person name="Li T."/>
            <person name="Ding Y."/>
            <person name="Nie L."/>
            <person name="Li Q."/>
            <person name="Dong W.R."/>
            <person name="Jiang L."/>
            <person name="Sun B."/>
            <person name="Zhang X."/>
            <person name="Li M."/>
            <person name="Zhang H.Q."/>
            <person name="Xie S."/>
            <person name="Zhu Y."/>
            <person name="Jiang X."/>
            <person name="Wang X."/>
            <person name="Mu P."/>
            <person name="Chen W."/>
            <person name="Yue Z."/>
            <person name="Wang Z."/>
            <person name="Wang J."/>
            <person name="Shao J.Z."/>
            <person name="Chen X."/>
        </authorList>
    </citation>
    <scope>NUCLEOTIDE SEQUENCE [LARGE SCALE GENOMIC DNA]</scope>
    <source>
        <strain evidence="3">SSNF</strain>
        <tissue evidence="3">Blood</tissue>
    </source>
</reference>
<evidence type="ECO:0000256" key="1">
    <source>
        <dbReference type="SAM" id="MobiDB-lite"/>
    </source>
</evidence>
<dbReference type="PANTHER" id="PTHR15836">
    <property type="entry name" value="PERIPHILIN 1"/>
    <property type="match status" value="1"/>
</dbReference>
<dbReference type="Pfam" id="PF25234">
    <property type="entry name" value="Periphilin_C"/>
    <property type="match status" value="1"/>
</dbReference>
<organism evidence="3">
    <name type="scientific">Larimichthys crocea</name>
    <name type="common">Large yellow croaker</name>
    <name type="synonym">Pseudosciaena crocea</name>
    <dbReference type="NCBI Taxonomy" id="215358"/>
    <lineage>
        <taxon>Eukaryota</taxon>
        <taxon>Metazoa</taxon>
        <taxon>Chordata</taxon>
        <taxon>Craniata</taxon>
        <taxon>Vertebrata</taxon>
        <taxon>Euteleostomi</taxon>
        <taxon>Actinopterygii</taxon>
        <taxon>Neopterygii</taxon>
        <taxon>Teleostei</taxon>
        <taxon>Neoteleostei</taxon>
        <taxon>Acanthomorphata</taxon>
        <taxon>Eupercaria</taxon>
        <taxon>Sciaenidae</taxon>
        <taxon>Larimichthys</taxon>
    </lineage>
</organism>
<name>A0A0F8CPI7_LARCR</name>
<evidence type="ECO:0000313" key="3">
    <source>
        <dbReference type="EMBL" id="KKF24216.1"/>
    </source>
</evidence>
<dbReference type="PANTHER" id="PTHR15836:SF4">
    <property type="entry name" value="PERIPHILIN-1"/>
    <property type="match status" value="1"/>
</dbReference>
<feature type="compositionally biased region" description="Basic and acidic residues" evidence="1">
    <location>
        <begin position="7"/>
        <end position="16"/>
    </location>
</feature>
<protein>
    <submittedName>
        <fullName evidence="3">Periphilin-1</fullName>
    </submittedName>
</protein>
<feature type="non-terminal residue" evidence="3">
    <location>
        <position position="1"/>
    </location>
</feature>
<dbReference type="GO" id="GO:0045892">
    <property type="term" value="P:negative regulation of DNA-templated transcription"/>
    <property type="evidence" value="ECO:0007669"/>
    <property type="project" value="InterPro"/>
</dbReference>
<dbReference type="GO" id="GO:0045814">
    <property type="term" value="P:negative regulation of gene expression, epigenetic"/>
    <property type="evidence" value="ECO:0007669"/>
    <property type="project" value="TreeGrafter"/>
</dbReference>
<dbReference type="InterPro" id="IPR028851">
    <property type="entry name" value="Pphln1"/>
</dbReference>
<dbReference type="AlphaFoldDB" id="A0A0F8CPI7"/>
<dbReference type="CDD" id="cd22896">
    <property type="entry name" value="periphilin-like"/>
    <property type="match status" value="1"/>
</dbReference>
<evidence type="ECO:0000259" key="2">
    <source>
        <dbReference type="Pfam" id="PF25234"/>
    </source>
</evidence>
<dbReference type="GO" id="GO:0097355">
    <property type="term" value="P:protein localization to heterochromatin"/>
    <property type="evidence" value="ECO:0007669"/>
    <property type="project" value="TreeGrafter"/>
</dbReference>
<proteinExistence type="predicted"/>
<accession>A0A0F8CPI7</accession>
<dbReference type="InterPro" id="IPR057603">
    <property type="entry name" value="Periphilin-1_C"/>
</dbReference>
<dbReference type="EMBL" id="KQ041629">
    <property type="protein sequence ID" value="KKF24216.1"/>
    <property type="molecule type" value="Genomic_DNA"/>
</dbReference>
<feature type="region of interest" description="Disordered" evidence="1">
    <location>
        <begin position="1"/>
        <end position="44"/>
    </location>
</feature>